<dbReference type="InterPro" id="IPR016024">
    <property type="entry name" value="ARM-type_fold"/>
</dbReference>
<feature type="domain" description="Cilia- and flagella-associated protein 69 ARM repeats" evidence="2">
    <location>
        <begin position="339"/>
        <end position="506"/>
    </location>
</feature>
<dbReference type="Gene3D" id="1.25.10.10">
    <property type="entry name" value="Leucine-rich Repeat Variant"/>
    <property type="match status" value="2"/>
</dbReference>
<dbReference type="EMBL" id="CAKKNE010000003">
    <property type="protein sequence ID" value="CAH0370203.1"/>
    <property type="molecule type" value="Genomic_DNA"/>
</dbReference>
<proteinExistence type="predicted"/>
<feature type="domain" description="Cilia- and flagella-associated protein 69 ARM repeats" evidence="2">
    <location>
        <begin position="713"/>
        <end position="835"/>
    </location>
</feature>
<sequence>MAGQGFAADDRPDFPKILEFFTDPRTEDLQARQHALLKRVVQKCQRGFRLRELPVVAELLDIVPKRIEGLIEKDAEESEELERTLCNIIRITARPNLRQKANEELLAPGLKAAAQILEQLLRLQSSTSVRVAVEATRALTAIATPEDTSAAGKAQKKLNRKLLLEANAVQATCAKVEENANIILAIDDDGTERKVFDARATVDFIDADTSDDEDVTMSRSSSRGGRRRKPRSAKTDALFSDVLSYSTHKRTLEYAQSQVLRSLVHLLRELSTDAQSSFDLVECGGARACVKLLRCYLHDPAASDVVHATVEILWNVLEHCHDVTDVAGPPAASRTKLLSRRRFTSAMYQLSDDATIAVLRQILQHLFLTGHKADDKRLRNEVLIVCSLIASHRKSHAAFRRQRLIHLLLDYACAAELPEDAIEVRTQATQSRDPRSTEPPLADRHTFATSSNEDLETKRILWSMLSDLGRAEEENLKLVVEADFMGALLMYLDVEALDAADEPEEWDDDETAVSRHGLGERAADPGHPEEPGADEAACLTAAGHGRVVEFGAAAPAAFQKLQGHILALRFLDACDEGNDEATQNTNATRPSARSADGLVRGALMLLISVVGLPGLQNELGNLDGVEIMLKRFADSRAGANMRNDAVMILAKLCENHEDNQARLRRAHGVSLLIQEIDAYVKRRVPVTRSRHKNLSEAARDAMPSSSSAEKVDPLIVGVLDCLWHGVVGNRRSEARLPPVDGLDALLALLEVGPRLMRLQVCGVLADLARNPKLISYIRGWRSDKTMRSTCQLLAHAWEDEEIRLGCDRDRGVLSDTAQPLRKKKPSQKEEKIITTIAGDSSDSDEELTVLATAGVKPVAADRTLLDFNIGASVSLAEKTKADQEVLAGERKAEEKAGEESFFGSILNQRDQEIKQLIIKRDALRPKRKLLERQAAQEAAALEEGMNKRHLTNAASLHPYAPVVA</sequence>
<keyword evidence="4" id="KW-1185">Reference proteome</keyword>
<evidence type="ECO:0000313" key="4">
    <source>
        <dbReference type="Proteomes" id="UP000789595"/>
    </source>
</evidence>
<reference evidence="3" key="1">
    <citation type="submission" date="2021-11" db="EMBL/GenBank/DDBJ databases">
        <authorList>
            <consortium name="Genoscope - CEA"/>
            <person name="William W."/>
        </authorList>
    </citation>
    <scope>NUCLEOTIDE SEQUENCE</scope>
</reference>
<dbReference type="InterPro" id="IPR048733">
    <property type="entry name" value="CFA69_ARM_dom"/>
</dbReference>
<feature type="compositionally biased region" description="Basic and acidic residues" evidence="1">
    <location>
        <begin position="432"/>
        <end position="446"/>
    </location>
</feature>
<comment type="caution">
    <text evidence="3">The sequence shown here is derived from an EMBL/GenBank/DDBJ whole genome shotgun (WGS) entry which is preliminary data.</text>
</comment>
<organism evidence="3 4">
    <name type="scientific">Pelagomonas calceolata</name>
    <dbReference type="NCBI Taxonomy" id="35677"/>
    <lineage>
        <taxon>Eukaryota</taxon>
        <taxon>Sar</taxon>
        <taxon>Stramenopiles</taxon>
        <taxon>Ochrophyta</taxon>
        <taxon>Pelagophyceae</taxon>
        <taxon>Pelagomonadales</taxon>
        <taxon>Pelagomonadaceae</taxon>
        <taxon>Pelagomonas</taxon>
    </lineage>
</organism>
<feature type="region of interest" description="Disordered" evidence="1">
    <location>
        <begin position="425"/>
        <end position="450"/>
    </location>
</feature>
<evidence type="ECO:0000313" key="3">
    <source>
        <dbReference type="EMBL" id="CAH0370203.1"/>
    </source>
</evidence>
<dbReference type="Pfam" id="PF21049">
    <property type="entry name" value="CFA69_ARM_rpt"/>
    <property type="match status" value="3"/>
</dbReference>
<dbReference type="InterPro" id="IPR011989">
    <property type="entry name" value="ARM-like"/>
</dbReference>
<dbReference type="PANTHER" id="PTHR14716">
    <property type="entry name" value="CILIA- AND FLAGELLA-ASSOCIATED PROTEIN 69"/>
    <property type="match status" value="1"/>
</dbReference>
<feature type="region of interest" description="Disordered" evidence="1">
    <location>
        <begin position="212"/>
        <end position="233"/>
    </location>
</feature>
<feature type="domain" description="Cilia- and flagella-associated protein 69 ARM repeats" evidence="2">
    <location>
        <begin position="13"/>
        <end position="152"/>
    </location>
</feature>
<dbReference type="SUPFAM" id="SSF48371">
    <property type="entry name" value="ARM repeat"/>
    <property type="match status" value="1"/>
</dbReference>
<dbReference type="InterPro" id="IPR048732">
    <property type="entry name" value="CFA69"/>
</dbReference>
<evidence type="ECO:0000256" key="1">
    <source>
        <dbReference type="SAM" id="MobiDB-lite"/>
    </source>
</evidence>
<evidence type="ECO:0000259" key="2">
    <source>
        <dbReference type="Pfam" id="PF21049"/>
    </source>
</evidence>
<name>A0A8J2SH75_9STRA</name>
<gene>
    <name evidence="3" type="ORF">PECAL_3P00750</name>
</gene>
<dbReference type="OrthoDB" id="191673at2759"/>
<accession>A0A8J2SH75</accession>
<protein>
    <recommendedName>
        <fullName evidence="2">Cilia- and flagella-associated protein 69 ARM repeats domain-containing protein</fullName>
    </recommendedName>
</protein>
<dbReference type="Proteomes" id="UP000789595">
    <property type="component" value="Unassembled WGS sequence"/>
</dbReference>
<dbReference type="AlphaFoldDB" id="A0A8J2SH75"/>
<dbReference type="PANTHER" id="PTHR14716:SF0">
    <property type="entry name" value="CILIA- AND FLAGELLA-ASSOCIATED PROTEIN 69"/>
    <property type="match status" value="1"/>
</dbReference>